<feature type="domain" description="BTB" evidence="1">
    <location>
        <begin position="185"/>
        <end position="253"/>
    </location>
</feature>
<keyword evidence="4" id="KW-1185">Reference proteome</keyword>
<evidence type="ECO:0000259" key="2">
    <source>
        <dbReference type="PROSITE" id="PS50144"/>
    </source>
</evidence>
<dbReference type="AlphaFoldDB" id="A0A7M7IPT6"/>
<protein>
    <submittedName>
        <fullName evidence="3">Uncharacterized protein</fullName>
    </submittedName>
</protein>
<evidence type="ECO:0000313" key="4">
    <source>
        <dbReference type="Proteomes" id="UP000002358"/>
    </source>
</evidence>
<dbReference type="Gene3D" id="3.30.710.10">
    <property type="entry name" value="Potassium Channel Kv1.1, Chain A"/>
    <property type="match status" value="1"/>
</dbReference>
<proteinExistence type="predicted"/>
<dbReference type="Pfam" id="PF22486">
    <property type="entry name" value="MATH_2"/>
    <property type="match status" value="1"/>
</dbReference>
<dbReference type="InParanoid" id="A0A7M7IPT6"/>
<dbReference type="EnsemblMetazoa" id="XM_016985287">
    <property type="protein sequence ID" value="XP_016840776"/>
    <property type="gene ID" value="LOC103315965"/>
</dbReference>
<sequence length="344" mass="39437">MNKPVVAYQWGFTEVNMKKSNFLWKINNYSHISKDTGVILESPLFSLDADDETKWYLGLYANGYNNSNYVSLYFMNKSSIDFQAEAEVTLSMLDANGVKCSKKKIKKELTKGSVNSVGFDWYVEKSYLKHEAYNLIVNDVLTIFCEYTIITDIVNSTMQGLQSPKLLEQKALEAFERQFESDEFHDFTLTAPCGKQLRAHKFVLAARSPVFSSMIIRDMKEKNENNANIKEVDYASLREMLRFMYSAKVENLKELAGGVLEAARKYQVDGLKEVCEEYLFKNLTVENAVETLALAYRYEIENLKAQASKFITFHAKEIIETPEFQSVDEANLLSEIIRVIASNK</sequence>
<dbReference type="PANTHER" id="PTHR24413">
    <property type="entry name" value="SPECKLE-TYPE POZ PROTEIN"/>
    <property type="match status" value="1"/>
</dbReference>
<dbReference type="Gene3D" id="2.60.210.10">
    <property type="entry name" value="Apoptosis, Tumor Necrosis Factor Receptor Associated Protein 2, Chain A"/>
    <property type="match status" value="1"/>
</dbReference>
<dbReference type="InterPro" id="IPR000210">
    <property type="entry name" value="BTB/POZ_dom"/>
</dbReference>
<dbReference type="InterPro" id="IPR011333">
    <property type="entry name" value="SKP1/BTB/POZ_sf"/>
</dbReference>
<dbReference type="PROSITE" id="PS50097">
    <property type="entry name" value="BTB"/>
    <property type="match status" value="1"/>
</dbReference>
<name>A0A7M7IPT6_NASVI</name>
<dbReference type="RefSeq" id="XP_016840776.1">
    <property type="nucleotide sequence ID" value="XM_016985287.3"/>
</dbReference>
<dbReference type="InterPro" id="IPR008974">
    <property type="entry name" value="TRAF-like"/>
</dbReference>
<dbReference type="SMART" id="SM00225">
    <property type="entry name" value="BTB"/>
    <property type="match status" value="1"/>
</dbReference>
<reference evidence="3" key="1">
    <citation type="submission" date="2021-01" db="UniProtKB">
        <authorList>
            <consortium name="EnsemblMetazoa"/>
        </authorList>
    </citation>
    <scope>IDENTIFICATION</scope>
</reference>
<dbReference type="SMR" id="A0A7M7IPT6"/>
<dbReference type="Pfam" id="PF00651">
    <property type="entry name" value="BTB"/>
    <property type="match status" value="1"/>
</dbReference>
<dbReference type="SUPFAM" id="SSF54695">
    <property type="entry name" value="POZ domain"/>
    <property type="match status" value="1"/>
</dbReference>
<organism evidence="3 4">
    <name type="scientific">Nasonia vitripennis</name>
    <name type="common">Parasitic wasp</name>
    <dbReference type="NCBI Taxonomy" id="7425"/>
    <lineage>
        <taxon>Eukaryota</taxon>
        <taxon>Metazoa</taxon>
        <taxon>Ecdysozoa</taxon>
        <taxon>Arthropoda</taxon>
        <taxon>Hexapoda</taxon>
        <taxon>Insecta</taxon>
        <taxon>Pterygota</taxon>
        <taxon>Neoptera</taxon>
        <taxon>Endopterygota</taxon>
        <taxon>Hymenoptera</taxon>
        <taxon>Apocrita</taxon>
        <taxon>Proctotrupomorpha</taxon>
        <taxon>Chalcidoidea</taxon>
        <taxon>Pteromalidae</taxon>
        <taxon>Pteromalinae</taxon>
        <taxon>Nasonia</taxon>
    </lineage>
</organism>
<evidence type="ECO:0000259" key="1">
    <source>
        <dbReference type="PROSITE" id="PS50097"/>
    </source>
</evidence>
<dbReference type="GO" id="GO:0030163">
    <property type="term" value="P:protein catabolic process"/>
    <property type="evidence" value="ECO:0007669"/>
    <property type="project" value="UniProtKB-ARBA"/>
</dbReference>
<dbReference type="Proteomes" id="UP000002358">
    <property type="component" value="Chromosome 4"/>
</dbReference>
<accession>A0A7M7IPT6</accession>
<dbReference type="InterPro" id="IPR002083">
    <property type="entry name" value="MATH/TRAF_dom"/>
</dbReference>
<feature type="domain" description="MATH" evidence="2">
    <location>
        <begin position="19"/>
        <end position="147"/>
    </location>
</feature>
<dbReference type="SUPFAM" id="SSF49599">
    <property type="entry name" value="TRAF domain-like"/>
    <property type="match status" value="1"/>
</dbReference>
<dbReference type="GeneID" id="103315965"/>
<dbReference type="Gene3D" id="6.10.250.3030">
    <property type="match status" value="1"/>
</dbReference>
<dbReference type="KEGG" id="nvi:103315965"/>
<evidence type="ECO:0000313" key="3">
    <source>
        <dbReference type="EnsemblMetazoa" id="XP_016840776"/>
    </source>
</evidence>
<dbReference type="PROSITE" id="PS50144">
    <property type="entry name" value="MATH"/>
    <property type="match status" value="1"/>
</dbReference>